<reference evidence="1" key="1">
    <citation type="submission" date="2021-05" db="EMBL/GenBank/DDBJ databases">
        <authorList>
            <person name="Alioto T."/>
            <person name="Alioto T."/>
            <person name="Gomez Garrido J."/>
        </authorList>
    </citation>
    <scope>NUCLEOTIDE SEQUENCE</scope>
</reference>
<protein>
    <submittedName>
        <fullName evidence="1">Uncharacterized protein</fullName>
    </submittedName>
</protein>
<evidence type="ECO:0000313" key="1">
    <source>
        <dbReference type="EMBL" id="CAG6698873.1"/>
    </source>
</evidence>
<sequence>MALARSSGCRVCRTRLPDRAFSAKTSTGVPLDCALASVKKVPIFFPATICLMASFCMPLQITTDTPLSRAHVAELTFESIPPVPTLDFCPNCTVSLISEV</sequence>
<dbReference type="EMBL" id="HBUF01338808">
    <property type="protein sequence ID" value="CAG6698873.1"/>
    <property type="molecule type" value="Transcribed_RNA"/>
</dbReference>
<dbReference type="AlphaFoldDB" id="A0A8D8U3M2"/>
<proteinExistence type="predicted"/>
<accession>A0A8D8U3M2</accession>
<name>A0A8D8U3M2_9HEMI</name>
<organism evidence="1">
    <name type="scientific">Cacopsylla melanoneura</name>
    <dbReference type="NCBI Taxonomy" id="428564"/>
    <lineage>
        <taxon>Eukaryota</taxon>
        <taxon>Metazoa</taxon>
        <taxon>Ecdysozoa</taxon>
        <taxon>Arthropoda</taxon>
        <taxon>Hexapoda</taxon>
        <taxon>Insecta</taxon>
        <taxon>Pterygota</taxon>
        <taxon>Neoptera</taxon>
        <taxon>Paraneoptera</taxon>
        <taxon>Hemiptera</taxon>
        <taxon>Sternorrhyncha</taxon>
        <taxon>Psylloidea</taxon>
        <taxon>Psyllidae</taxon>
        <taxon>Psyllinae</taxon>
        <taxon>Cacopsylla</taxon>
    </lineage>
</organism>